<evidence type="ECO:0000313" key="3">
    <source>
        <dbReference type="Proteomes" id="UP000614601"/>
    </source>
</evidence>
<reference evidence="2" key="1">
    <citation type="submission" date="2020-09" db="EMBL/GenBank/DDBJ databases">
        <authorList>
            <person name="Kikuchi T."/>
        </authorList>
    </citation>
    <scope>NUCLEOTIDE SEQUENCE</scope>
    <source>
        <strain evidence="2">SH1</strain>
    </source>
</reference>
<dbReference type="GO" id="GO:0030036">
    <property type="term" value="P:actin cytoskeleton organization"/>
    <property type="evidence" value="ECO:0007669"/>
    <property type="project" value="TreeGrafter"/>
</dbReference>
<dbReference type="EMBL" id="CAJFCW020000001">
    <property type="protein sequence ID" value="CAG9077193.1"/>
    <property type="molecule type" value="Genomic_DNA"/>
</dbReference>
<name>A0A811JQ24_9BILA</name>
<evidence type="ECO:0000313" key="2">
    <source>
        <dbReference type="EMBL" id="CAD5205404.1"/>
    </source>
</evidence>
<dbReference type="PANTHER" id="PTHR19981">
    <property type="entry name" value="TALIN"/>
    <property type="match status" value="1"/>
</dbReference>
<dbReference type="InterPro" id="IPR032425">
    <property type="entry name" value="FERM_f0"/>
</dbReference>
<organism evidence="2 3">
    <name type="scientific">Bursaphelenchus okinawaensis</name>
    <dbReference type="NCBI Taxonomy" id="465554"/>
    <lineage>
        <taxon>Eukaryota</taxon>
        <taxon>Metazoa</taxon>
        <taxon>Ecdysozoa</taxon>
        <taxon>Nematoda</taxon>
        <taxon>Chromadorea</taxon>
        <taxon>Rhabditida</taxon>
        <taxon>Tylenchina</taxon>
        <taxon>Tylenchomorpha</taxon>
        <taxon>Aphelenchoidea</taxon>
        <taxon>Aphelenchoididae</taxon>
        <taxon>Bursaphelenchus</taxon>
    </lineage>
</organism>
<feature type="domain" description="Talin N-terminal F0" evidence="1">
    <location>
        <begin position="4"/>
        <end position="81"/>
    </location>
</feature>
<dbReference type="GO" id="GO:0005178">
    <property type="term" value="F:integrin binding"/>
    <property type="evidence" value="ECO:0007669"/>
    <property type="project" value="TreeGrafter"/>
</dbReference>
<dbReference type="GO" id="GO:0005925">
    <property type="term" value="C:focal adhesion"/>
    <property type="evidence" value="ECO:0007669"/>
    <property type="project" value="TreeGrafter"/>
</dbReference>
<dbReference type="GO" id="GO:0098609">
    <property type="term" value="P:cell-cell adhesion"/>
    <property type="evidence" value="ECO:0007669"/>
    <property type="project" value="TreeGrafter"/>
</dbReference>
<dbReference type="Gene3D" id="3.10.20.90">
    <property type="entry name" value="Phosphatidylinositol 3-kinase Catalytic Subunit, Chain A, domain 1"/>
    <property type="match status" value="1"/>
</dbReference>
<sequence>MVAITLDIVYQGKGVRKTMKFEPSNLVQDVIRIAKDKVGASGAAHDYGLIRLDEDPSKSYWLEGSKPLDYYLLRNNVNLHFYGFWVG</sequence>
<dbReference type="Proteomes" id="UP000783686">
    <property type="component" value="Unassembled WGS sequence"/>
</dbReference>
<dbReference type="PANTHER" id="PTHR19981:SF1">
    <property type="entry name" value="RHEA, ISOFORM B"/>
    <property type="match status" value="1"/>
</dbReference>
<evidence type="ECO:0000259" key="1">
    <source>
        <dbReference type="Pfam" id="PF16511"/>
    </source>
</evidence>
<dbReference type="GO" id="GO:0005737">
    <property type="term" value="C:cytoplasm"/>
    <property type="evidence" value="ECO:0007669"/>
    <property type="project" value="TreeGrafter"/>
</dbReference>
<proteinExistence type="predicted"/>
<dbReference type="OrthoDB" id="5845093at2759"/>
<dbReference type="Pfam" id="PF16511">
    <property type="entry name" value="FERM_f0"/>
    <property type="match status" value="1"/>
</dbReference>
<comment type="caution">
    <text evidence="2">The sequence shown here is derived from an EMBL/GenBank/DDBJ whole genome shotgun (WGS) entry which is preliminary data.</text>
</comment>
<keyword evidence="3" id="KW-1185">Reference proteome</keyword>
<dbReference type="Proteomes" id="UP000614601">
    <property type="component" value="Unassembled WGS sequence"/>
</dbReference>
<dbReference type="EMBL" id="CAJFDH010000001">
    <property type="protein sequence ID" value="CAD5205404.1"/>
    <property type="molecule type" value="Genomic_DNA"/>
</dbReference>
<dbReference type="GO" id="GO:0005886">
    <property type="term" value="C:plasma membrane"/>
    <property type="evidence" value="ECO:0007669"/>
    <property type="project" value="TreeGrafter"/>
</dbReference>
<dbReference type="AlphaFoldDB" id="A0A811JQ24"/>
<gene>
    <name evidence="2" type="ORF">BOKJ2_LOCUS88</name>
</gene>
<protein>
    <recommendedName>
        <fullName evidence="1">Talin N-terminal F0 domain-containing protein</fullName>
    </recommendedName>
</protein>
<accession>A0A811JQ24</accession>